<dbReference type="Pfam" id="PF12796">
    <property type="entry name" value="Ank_2"/>
    <property type="match status" value="1"/>
</dbReference>
<evidence type="ECO:0000256" key="1">
    <source>
        <dbReference type="ARBA" id="ARBA00022737"/>
    </source>
</evidence>
<proteinExistence type="predicted"/>
<dbReference type="PRINTS" id="PR01415">
    <property type="entry name" value="ANKYRIN"/>
</dbReference>
<dbReference type="PANTHER" id="PTHR24171">
    <property type="entry name" value="ANKYRIN REPEAT DOMAIN-CONTAINING PROTEIN 39-RELATED"/>
    <property type="match status" value="1"/>
</dbReference>
<organism evidence="4 5">
    <name type="scientific">Candidatus Entotheonella gemina</name>
    <dbReference type="NCBI Taxonomy" id="1429439"/>
    <lineage>
        <taxon>Bacteria</taxon>
        <taxon>Pseudomonadati</taxon>
        <taxon>Nitrospinota/Tectimicrobiota group</taxon>
        <taxon>Candidatus Tectimicrobiota</taxon>
        <taxon>Candidatus Entotheonellia</taxon>
        <taxon>Candidatus Entotheonellales</taxon>
        <taxon>Candidatus Entotheonellaceae</taxon>
        <taxon>Candidatus Entotheonella</taxon>
    </lineage>
</organism>
<protein>
    <submittedName>
        <fullName evidence="4">Uncharacterized protein</fullName>
    </submittedName>
</protein>
<dbReference type="SUPFAM" id="SSF48403">
    <property type="entry name" value="Ankyrin repeat"/>
    <property type="match status" value="1"/>
</dbReference>
<gene>
    <name evidence="4" type="ORF">ETSY2_53900</name>
</gene>
<evidence type="ECO:0000256" key="3">
    <source>
        <dbReference type="PROSITE-ProRule" id="PRU00023"/>
    </source>
</evidence>
<feature type="repeat" description="ANK" evidence="3">
    <location>
        <begin position="63"/>
        <end position="95"/>
    </location>
</feature>
<name>W4L324_9BACT</name>
<evidence type="ECO:0000256" key="2">
    <source>
        <dbReference type="ARBA" id="ARBA00023043"/>
    </source>
</evidence>
<evidence type="ECO:0000313" key="5">
    <source>
        <dbReference type="Proteomes" id="UP000019140"/>
    </source>
</evidence>
<dbReference type="InterPro" id="IPR002110">
    <property type="entry name" value="Ankyrin_rpt"/>
</dbReference>
<dbReference type="HOGENOM" id="CLU_1944772_0_0_7"/>
<keyword evidence="5" id="KW-1185">Reference proteome</keyword>
<dbReference type="Gene3D" id="1.25.40.20">
    <property type="entry name" value="Ankyrin repeat-containing domain"/>
    <property type="match status" value="1"/>
</dbReference>
<accession>W4L324</accession>
<dbReference type="InterPro" id="IPR036770">
    <property type="entry name" value="Ankyrin_rpt-contain_sf"/>
</dbReference>
<keyword evidence="1" id="KW-0677">Repeat</keyword>
<dbReference type="PROSITE" id="PS50297">
    <property type="entry name" value="ANK_REP_REGION"/>
    <property type="match status" value="1"/>
</dbReference>
<comment type="caution">
    <text evidence="4">The sequence shown here is derived from an EMBL/GenBank/DDBJ whole genome shotgun (WGS) entry which is preliminary data.</text>
</comment>
<dbReference type="AlphaFoldDB" id="W4L324"/>
<evidence type="ECO:0000313" key="4">
    <source>
        <dbReference type="EMBL" id="ETW92279.1"/>
    </source>
</evidence>
<sequence>MKTILVVLGVVLVAGLVYGIRQRQRRAAMAAGQNLLAATEVGDLEHMQALLAKCVDMNAVNAQGWTPLHVAAAGGDVEVVELLLKHGADVNAASNIGATPLDNALTYSRSQAVADLLRQHGAEGHTDWDTIF</sequence>
<dbReference type="Proteomes" id="UP000019140">
    <property type="component" value="Unassembled WGS sequence"/>
</dbReference>
<dbReference type="EMBL" id="AZHX01002982">
    <property type="protein sequence ID" value="ETW92279.1"/>
    <property type="molecule type" value="Genomic_DNA"/>
</dbReference>
<dbReference type="PROSITE" id="PS50088">
    <property type="entry name" value="ANK_REPEAT"/>
    <property type="match status" value="1"/>
</dbReference>
<reference evidence="4 5" key="1">
    <citation type="journal article" date="2014" name="Nature">
        <title>An environmental bacterial taxon with a large and distinct metabolic repertoire.</title>
        <authorList>
            <person name="Wilson M.C."/>
            <person name="Mori T."/>
            <person name="Ruckert C."/>
            <person name="Uria A.R."/>
            <person name="Helf M.J."/>
            <person name="Takada K."/>
            <person name="Gernert C."/>
            <person name="Steffens U.A."/>
            <person name="Heycke N."/>
            <person name="Schmitt S."/>
            <person name="Rinke C."/>
            <person name="Helfrich E.J."/>
            <person name="Brachmann A.O."/>
            <person name="Gurgui C."/>
            <person name="Wakimoto T."/>
            <person name="Kracht M."/>
            <person name="Crusemann M."/>
            <person name="Hentschel U."/>
            <person name="Abe I."/>
            <person name="Matsunaga S."/>
            <person name="Kalinowski J."/>
            <person name="Takeyama H."/>
            <person name="Piel J."/>
        </authorList>
    </citation>
    <scope>NUCLEOTIDE SEQUENCE [LARGE SCALE GENOMIC DNA]</scope>
    <source>
        <strain evidence="5">TSY2</strain>
    </source>
</reference>
<dbReference type="SMART" id="SM00248">
    <property type="entry name" value="ANK"/>
    <property type="match status" value="1"/>
</dbReference>
<keyword evidence="2 3" id="KW-0040">ANK repeat</keyword>